<protein>
    <recommendedName>
        <fullName evidence="2">Flagellar biosynthesis protein FlhB</fullName>
    </recommendedName>
</protein>
<dbReference type="EMBL" id="BARW01020817">
    <property type="protein sequence ID" value="GAI96069.1"/>
    <property type="molecule type" value="Genomic_DNA"/>
</dbReference>
<dbReference type="AlphaFoldDB" id="X1UUP9"/>
<evidence type="ECO:0000313" key="1">
    <source>
        <dbReference type="EMBL" id="GAI96069.1"/>
    </source>
</evidence>
<dbReference type="PANTHER" id="PTHR30531:SF12">
    <property type="entry name" value="FLAGELLAR BIOSYNTHETIC PROTEIN FLHB"/>
    <property type="match status" value="1"/>
</dbReference>
<accession>X1UUP9</accession>
<sequence length="151" mass="17313">AFYQKWKYIQELKMTKQEVKMELRDTIGSPEVKSRIRQIQFQAVLRRMLQEVPKASVVLVNPTHVAVALRYDAKTMESPVMVAKGADHLAEKIREIARAYGVPIVRRPELARTIYSTVKLGNPIPEALYVAVAEVLAMIYRLRHRKANSQV</sequence>
<dbReference type="SUPFAM" id="SSF160544">
    <property type="entry name" value="EscU C-terminal domain-like"/>
    <property type="match status" value="1"/>
</dbReference>
<proteinExistence type="predicted"/>
<dbReference type="PANTHER" id="PTHR30531">
    <property type="entry name" value="FLAGELLAR BIOSYNTHETIC PROTEIN FLHB"/>
    <property type="match status" value="1"/>
</dbReference>
<reference evidence="1" key="1">
    <citation type="journal article" date="2014" name="Front. Microbiol.">
        <title>High frequency of phylogenetically diverse reductive dehalogenase-homologous genes in deep subseafloor sedimentary metagenomes.</title>
        <authorList>
            <person name="Kawai M."/>
            <person name="Futagami T."/>
            <person name="Toyoda A."/>
            <person name="Takaki Y."/>
            <person name="Nishi S."/>
            <person name="Hori S."/>
            <person name="Arai W."/>
            <person name="Tsubouchi T."/>
            <person name="Morono Y."/>
            <person name="Uchiyama I."/>
            <person name="Ito T."/>
            <person name="Fujiyama A."/>
            <person name="Inagaki F."/>
            <person name="Takami H."/>
        </authorList>
    </citation>
    <scope>NUCLEOTIDE SEQUENCE</scope>
    <source>
        <strain evidence="1">Expedition CK06-06</strain>
    </source>
</reference>
<feature type="non-terminal residue" evidence="1">
    <location>
        <position position="1"/>
    </location>
</feature>
<organism evidence="1">
    <name type="scientific">marine sediment metagenome</name>
    <dbReference type="NCBI Taxonomy" id="412755"/>
    <lineage>
        <taxon>unclassified sequences</taxon>
        <taxon>metagenomes</taxon>
        <taxon>ecological metagenomes</taxon>
    </lineage>
</organism>
<comment type="caution">
    <text evidence="1">The sequence shown here is derived from an EMBL/GenBank/DDBJ whole genome shotgun (WGS) entry which is preliminary data.</text>
</comment>
<dbReference type="Pfam" id="PF01312">
    <property type="entry name" value="Bac_export_2"/>
    <property type="match status" value="1"/>
</dbReference>
<dbReference type="PRINTS" id="PR00950">
    <property type="entry name" value="TYPE3IMSPROT"/>
</dbReference>
<dbReference type="InterPro" id="IPR029025">
    <property type="entry name" value="T3SS_substrate_exporter_C"/>
</dbReference>
<dbReference type="GO" id="GO:0005886">
    <property type="term" value="C:plasma membrane"/>
    <property type="evidence" value="ECO:0007669"/>
    <property type="project" value="TreeGrafter"/>
</dbReference>
<name>X1UUP9_9ZZZZ</name>
<evidence type="ECO:0008006" key="2">
    <source>
        <dbReference type="Google" id="ProtNLM"/>
    </source>
</evidence>
<dbReference type="InterPro" id="IPR006135">
    <property type="entry name" value="T3SS_substrate_exporter"/>
</dbReference>
<dbReference type="Gene3D" id="6.10.250.2080">
    <property type="match status" value="1"/>
</dbReference>
<dbReference type="Gene3D" id="3.40.1690.10">
    <property type="entry name" value="secretion proteins EscU"/>
    <property type="match status" value="1"/>
</dbReference>
<dbReference type="GO" id="GO:0009306">
    <property type="term" value="P:protein secretion"/>
    <property type="evidence" value="ECO:0007669"/>
    <property type="project" value="InterPro"/>
</dbReference>
<gene>
    <name evidence="1" type="ORF">S12H4_35094</name>
</gene>